<feature type="region of interest" description="Disordered" evidence="3">
    <location>
        <begin position="399"/>
        <end position="422"/>
    </location>
</feature>
<accession>A0A1G4J2Z5</accession>
<organism evidence="4 5">
    <name type="scientific">Lachancea meyersii CBS 8951</name>
    <dbReference type="NCBI Taxonomy" id="1266667"/>
    <lineage>
        <taxon>Eukaryota</taxon>
        <taxon>Fungi</taxon>
        <taxon>Dikarya</taxon>
        <taxon>Ascomycota</taxon>
        <taxon>Saccharomycotina</taxon>
        <taxon>Saccharomycetes</taxon>
        <taxon>Saccharomycetales</taxon>
        <taxon>Saccharomycetaceae</taxon>
        <taxon>Lachancea</taxon>
    </lineage>
</organism>
<name>A0A1G4J2Z5_9SACH</name>
<keyword evidence="2" id="KW-0690">Ribosome biogenesis</keyword>
<protein>
    <submittedName>
        <fullName evidence="4">LAME_0C07800g1_1</fullName>
    </submittedName>
</protein>
<dbReference type="GO" id="GO:0042273">
    <property type="term" value="P:ribosomal large subunit biogenesis"/>
    <property type="evidence" value="ECO:0007669"/>
    <property type="project" value="InterPro"/>
</dbReference>
<dbReference type="GO" id="GO:0005730">
    <property type="term" value="C:nucleolus"/>
    <property type="evidence" value="ECO:0007669"/>
    <property type="project" value="UniProtKB-SubCell"/>
</dbReference>
<sequence>MRLLVACDDSGSIKEVVCNRKTDTSVQTAPQPFHIGVHLSEGLDSRVEKMEQIFDNRLLIARANGVVQLVEISLVPRPSDGQSSELEPKFDVMDLKVVSSVQGLLDDVPLQDLHKKSKKRSTPRDGFVAMQLIPGCSNRVFCATKSGRIHILSLKNSTLNIYKSHSVKAPLEFAQIYDNKAIKPQKKASTTFAFGGEENLVKLAKLSADFKKLENFWEAKNVSNDRLDLKVPIWPMRLKFLNTPSGDNSDTDDYHFLAINRLGHLREYRTSTGRKPKSSYALLSKNEAATGLQVFNADLTPLGNVKADTVDDLKIVITDSKRNVFAFDSFPRAIGKYGAGDITGAATFVNVVNNKLLLQCGLDRYVRAFDVESRSVLCKIYVGAKASSVLLIDDKEIDVPQPESSNKKRKATEKNSEAEALENEELWSTLEGSAKKVKTG</sequence>
<evidence type="ECO:0000256" key="3">
    <source>
        <dbReference type="SAM" id="MobiDB-lite"/>
    </source>
</evidence>
<evidence type="ECO:0000256" key="1">
    <source>
        <dbReference type="ARBA" id="ARBA00004604"/>
    </source>
</evidence>
<keyword evidence="5" id="KW-1185">Reference proteome</keyword>
<dbReference type="AlphaFoldDB" id="A0A1G4J2Z5"/>
<comment type="subcellular location">
    <subcellularLocation>
        <location evidence="1">Nucleus</location>
        <location evidence="1">Nucleolus</location>
    </subcellularLocation>
</comment>
<dbReference type="SUPFAM" id="SSF50998">
    <property type="entry name" value="Quinoprotein alcohol dehydrogenase-like"/>
    <property type="match status" value="1"/>
</dbReference>
<dbReference type="InterPro" id="IPR011047">
    <property type="entry name" value="Quinoprotein_ADH-like_sf"/>
</dbReference>
<dbReference type="GO" id="GO:0030687">
    <property type="term" value="C:preribosome, large subunit precursor"/>
    <property type="evidence" value="ECO:0007669"/>
    <property type="project" value="TreeGrafter"/>
</dbReference>
<dbReference type="OrthoDB" id="18388at2759"/>
<evidence type="ECO:0000256" key="2">
    <source>
        <dbReference type="ARBA" id="ARBA00022517"/>
    </source>
</evidence>
<dbReference type="Proteomes" id="UP000191144">
    <property type="component" value="Chromosome C"/>
</dbReference>
<dbReference type="GO" id="GO:0006364">
    <property type="term" value="P:rRNA processing"/>
    <property type="evidence" value="ECO:0007669"/>
    <property type="project" value="UniProtKB-KW"/>
</dbReference>
<dbReference type="InterPro" id="IPR037379">
    <property type="entry name" value="WDR74/Nsa1"/>
</dbReference>
<gene>
    <name evidence="4" type="ORF">LAME_0C07800G</name>
</gene>
<evidence type="ECO:0000313" key="5">
    <source>
        <dbReference type="Proteomes" id="UP000191144"/>
    </source>
</evidence>
<dbReference type="EMBL" id="LT598479">
    <property type="protein sequence ID" value="SCU84013.1"/>
    <property type="molecule type" value="Genomic_DNA"/>
</dbReference>
<dbReference type="PANTHER" id="PTHR16038:SF4">
    <property type="entry name" value="WD REPEAT-CONTAINING PROTEIN 74"/>
    <property type="match status" value="1"/>
</dbReference>
<proteinExistence type="predicted"/>
<evidence type="ECO:0000313" key="4">
    <source>
        <dbReference type="EMBL" id="SCU84013.1"/>
    </source>
</evidence>
<dbReference type="CDD" id="cd22858">
    <property type="entry name" value="Nsa1"/>
    <property type="match status" value="1"/>
</dbReference>
<dbReference type="PANTHER" id="PTHR16038">
    <property type="entry name" value="NOP SEVEN ASSOCIATED PROTEIN 1"/>
    <property type="match status" value="1"/>
</dbReference>
<reference evidence="5" key="1">
    <citation type="submission" date="2016-03" db="EMBL/GenBank/DDBJ databases">
        <authorList>
            <person name="Devillers Hugo."/>
        </authorList>
    </citation>
    <scope>NUCLEOTIDE SEQUENCE [LARGE SCALE GENOMIC DNA]</scope>
</reference>